<dbReference type="SMART" id="SM01119">
    <property type="entry name" value="D-ser_dehydrat"/>
    <property type="match status" value="1"/>
</dbReference>
<dbReference type="Pfam" id="PF01168">
    <property type="entry name" value="Ala_racemase_N"/>
    <property type="match status" value="1"/>
</dbReference>
<dbReference type="Proteomes" id="UP000598971">
    <property type="component" value="Unassembled WGS sequence"/>
</dbReference>
<gene>
    <name evidence="4" type="ORF">GD597_10275</name>
</gene>
<dbReference type="InterPro" id="IPR051466">
    <property type="entry name" value="D-amino_acid_metab_enzyme"/>
</dbReference>
<evidence type="ECO:0000313" key="4">
    <source>
        <dbReference type="EMBL" id="NNV55845.1"/>
    </source>
</evidence>
<evidence type="ECO:0000256" key="1">
    <source>
        <dbReference type="ARBA" id="ARBA00005323"/>
    </source>
</evidence>
<comment type="caution">
    <text evidence="4">The sequence shown here is derived from an EMBL/GenBank/DDBJ whole genome shotgun (WGS) entry which is preliminary data.</text>
</comment>
<dbReference type="PANTHER" id="PTHR28004">
    <property type="entry name" value="ZGC:162816-RELATED"/>
    <property type="match status" value="1"/>
</dbReference>
<evidence type="ECO:0000256" key="2">
    <source>
        <dbReference type="ARBA" id="ARBA00023239"/>
    </source>
</evidence>
<dbReference type="Gene3D" id="2.40.37.20">
    <property type="entry name" value="D-serine dehydratase-like domain"/>
    <property type="match status" value="1"/>
</dbReference>
<dbReference type="InterPro" id="IPR029066">
    <property type="entry name" value="PLP-binding_barrel"/>
</dbReference>
<organism evidence="4 5">
    <name type="scientific">Limnovirga soli</name>
    <dbReference type="NCBI Taxonomy" id="2656915"/>
    <lineage>
        <taxon>Bacteria</taxon>
        <taxon>Pseudomonadati</taxon>
        <taxon>Bacteroidota</taxon>
        <taxon>Chitinophagia</taxon>
        <taxon>Chitinophagales</taxon>
        <taxon>Chitinophagaceae</taxon>
        <taxon>Limnovirga</taxon>
    </lineage>
</organism>
<evidence type="ECO:0000259" key="3">
    <source>
        <dbReference type="SMART" id="SM01119"/>
    </source>
</evidence>
<name>A0A8J8FD28_9BACT</name>
<dbReference type="SUPFAM" id="SSF51419">
    <property type="entry name" value="PLP-binding barrel"/>
    <property type="match status" value="1"/>
</dbReference>
<dbReference type="InterPro" id="IPR001608">
    <property type="entry name" value="Ala_racemase_N"/>
</dbReference>
<dbReference type="GO" id="GO:0008721">
    <property type="term" value="F:D-serine ammonia-lyase activity"/>
    <property type="evidence" value="ECO:0007669"/>
    <property type="project" value="TreeGrafter"/>
</dbReference>
<dbReference type="InterPro" id="IPR042208">
    <property type="entry name" value="D-ser_dehydrat-like_sf"/>
</dbReference>
<keyword evidence="2" id="KW-0456">Lyase</keyword>
<dbReference type="Gene3D" id="3.20.20.10">
    <property type="entry name" value="Alanine racemase"/>
    <property type="match status" value="1"/>
</dbReference>
<keyword evidence="5" id="KW-1185">Reference proteome</keyword>
<dbReference type="PANTHER" id="PTHR28004:SF2">
    <property type="entry name" value="D-SERINE DEHYDRATASE"/>
    <property type="match status" value="1"/>
</dbReference>
<comment type="similarity">
    <text evidence="1">Belongs to the DSD1 family.</text>
</comment>
<dbReference type="InterPro" id="IPR026956">
    <property type="entry name" value="D-ser_dehydrat-like_dom"/>
</dbReference>
<reference evidence="4" key="1">
    <citation type="submission" date="2019-10" db="EMBL/GenBank/DDBJ databases">
        <title>Draft genome sequence of Panacibacter sp. KCS-6.</title>
        <authorList>
            <person name="Yim K.J."/>
        </authorList>
    </citation>
    <scope>NUCLEOTIDE SEQUENCE</scope>
    <source>
        <strain evidence="4">KCS-6</strain>
    </source>
</reference>
<proteinExistence type="inferred from homology"/>
<dbReference type="CDD" id="cd06821">
    <property type="entry name" value="PLPDE_III_D-TA"/>
    <property type="match status" value="1"/>
</dbReference>
<protein>
    <submittedName>
        <fullName evidence="4">D-TA family PLP-dependent enzyme</fullName>
    </submittedName>
</protein>
<evidence type="ECO:0000313" key="5">
    <source>
        <dbReference type="Proteomes" id="UP000598971"/>
    </source>
</evidence>
<sequence>MMDWYQIENIATIDSPALVVYKQRVQTNIAHLLQMVHQQTDKLRPHVKTNKISEVCQMLLDAGITKYKCATIAEAEMLGLLHAPDVLLAYQPTAAKAARLFALISAYPQTHFSCLVDNLATATLLSAMAGENKMVLSVFVDLNTGMNRTGIKPTDATALCQQIQSLPNVHLTGLHGYDGHIRDTNVADRQQHADNAFATIIDVAEAINKEGEPPLTIVAGGSPTFPMHADRAGVECSPGTFVFWDWGYKHTMPDEPFEYAALVITRVVSIIDQTSITTDLGHKSVAAENPMPRVYFLNAPEVTPIGQSEEHLVAKVPDATKYQVGDVLYGVPLHICPTVALYETAVVIEKGLATTTWKVVARDRKITI</sequence>
<feature type="domain" description="D-serine dehydratase-like" evidence="3">
    <location>
        <begin position="260"/>
        <end position="349"/>
    </location>
</feature>
<dbReference type="GO" id="GO:0036088">
    <property type="term" value="P:D-serine catabolic process"/>
    <property type="evidence" value="ECO:0007669"/>
    <property type="project" value="TreeGrafter"/>
</dbReference>
<dbReference type="EMBL" id="WHPF01000006">
    <property type="protein sequence ID" value="NNV55845.1"/>
    <property type="molecule type" value="Genomic_DNA"/>
</dbReference>
<dbReference type="Pfam" id="PF14031">
    <property type="entry name" value="D-ser_dehydrat"/>
    <property type="match status" value="1"/>
</dbReference>
<accession>A0A8J8FD28</accession>
<dbReference type="AlphaFoldDB" id="A0A8J8FD28"/>